<feature type="region of interest" description="Disordered" evidence="2">
    <location>
        <begin position="1"/>
        <end position="28"/>
    </location>
</feature>
<feature type="compositionally biased region" description="Polar residues" evidence="2">
    <location>
        <begin position="505"/>
        <end position="517"/>
    </location>
</feature>
<evidence type="ECO:0000256" key="2">
    <source>
        <dbReference type="SAM" id="MobiDB-lite"/>
    </source>
</evidence>
<name>A0A146M5A2_LYGHE</name>
<feature type="region of interest" description="Disordered" evidence="2">
    <location>
        <begin position="660"/>
        <end position="719"/>
    </location>
</feature>
<dbReference type="InterPro" id="IPR001878">
    <property type="entry name" value="Znf_CCHC"/>
</dbReference>
<feature type="compositionally biased region" description="Pro residues" evidence="2">
    <location>
        <begin position="1084"/>
        <end position="1093"/>
    </location>
</feature>
<keyword evidence="1" id="KW-0863">Zinc-finger</keyword>
<evidence type="ECO:0000259" key="3">
    <source>
        <dbReference type="PROSITE" id="PS50158"/>
    </source>
</evidence>
<gene>
    <name evidence="4" type="ORF">g.88223</name>
</gene>
<feature type="region of interest" description="Disordered" evidence="2">
    <location>
        <begin position="591"/>
        <end position="623"/>
    </location>
</feature>
<dbReference type="Gene3D" id="4.10.60.10">
    <property type="entry name" value="Zinc finger, CCHC-type"/>
    <property type="match status" value="1"/>
</dbReference>
<dbReference type="SMART" id="SM00343">
    <property type="entry name" value="ZnF_C2HC"/>
    <property type="match status" value="3"/>
</dbReference>
<evidence type="ECO:0000256" key="1">
    <source>
        <dbReference type="PROSITE-ProRule" id="PRU00047"/>
    </source>
</evidence>
<feature type="compositionally biased region" description="Basic and acidic residues" evidence="2">
    <location>
        <begin position="19"/>
        <end position="28"/>
    </location>
</feature>
<feature type="region of interest" description="Disordered" evidence="2">
    <location>
        <begin position="500"/>
        <end position="519"/>
    </location>
</feature>
<feature type="compositionally biased region" description="Pro residues" evidence="2">
    <location>
        <begin position="1040"/>
        <end position="1056"/>
    </location>
</feature>
<protein>
    <recommendedName>
        <fullName evidence="3">CCHC-type domain-containing protein</fullName>
    </recommendedName>
</protein>
<dbReference type="EMBL" id="GDHC01004879">
    <property type="protein sequence ID" value="JAQ13750.1"/>
    <property type="molecule type" value="Transcribed_RNA"/>
</dbReference>
<dbReference type="GO" id="GO:0003676">
    <property type="term" value="F:nucleic acid binding"/>
    <property type="evidence" value="ECO:0007669"/>
    <property type="project" value="InterPro"/>
</dbReference>
<dbReference type="PROSITE" id="PS50158">
    <property type="entry name" value="ZF_CCHC"/>
    <property type="match status" value="1"/>
</dbReference>
<proteinExistence type="predicted"/>
<feature type="compositionally biased region" description="Polar residues" evidence="2">
    <location>
        <begin position="807"/>
        <end position="831"/>
    </location>
</feature>
<reference evidence="4" key="1">
    <citation type="journal article" date="2016" name="Gigascience">
        <title>De novo construction of an expanded transcriptome assembly for the western tarnished plant bug, Lygus hesperus.</title>
        <authorList>
            <person name="Tassone E.E."/>
            <person name="Geib S.M."/>
            <person name="Hall B."/>
            <person name="Fabrick J.A."/>
            <person name="Brent C.S."/>
            <person name="Hull J.J."/>
        </authorList>
    </citation>
    <scope>NUCLEOTIDE SEQUENCE</scope>
</reference>
<feature type="compositionally biased region" description="Polar residues" evidence="2">
    <location>
        <begin position="841"/>
        <end position="853"/>
    </location>
</feature>
<dbReference type="Pfam" id="PF00098">
    <property type="entry name" value="zf-CCHC"/>
    <property type="match status" value="1"/>
</dbReference>
<feature type="region of interest" description="Disordered" evidence="2">
    <location>
        <begin position="999"/>
        <end position="1117"/>
    </location>
</feature>
<feature type="compositionally biased region" description="Polar residues" evidence="2">
    <location>
        <begin position="1067"/>
        <end position="1083"/>
    </location>
</feature>
<accession>A0A146M5A2</accession>
<feature type="compositionally biased region" description="Polar residues" evidence="2">
    <location>
        <begin position="788"/>
        <end position="800"/>
    </location>
</feature>
<feature type="region of interest" description="Disordered" evidence="2">
    <location>
        <begin position="265"/>
        <end position="303"/>
    </location>
</feature>
<dbReference type="GO" id="GO:0008270">
    <property type="term" value="F:zinc ion binding"/>
    <property type="evidence" value="ECO:0007669"/>
    <property type="project" value="UniProtKB-KW"/>
</dbReference>
<feature type="region of interest" description="Disordered" evidence="2">
    <location>
        <begin position="788"/>
        <end position="858"/>
    </location>
</feature>
<dbReference type="Gene3D" id="2.40.70.10">
    <property type="entry name" value="Acid Proteases"/>
    <property type="match status" value="1"/>
</dbReference>
<feature type="domain" description="CCHC-type" evidence="3">
    <location>
        <begin position="252"/>
        <end position="269"/>
    </location>
</feature>
<dbReference type="SUPFAM" id="SSF50630">
    <property type="entry name" value="Acid proteases"/>
    <property type="match status" value="1"/>
</dbReference>
<organism evidence="4">
    <name type="scientific">Lygus hesperus</name>
    <name type="common">Western plant bug</name>
    <dbReference type="NCBI Taxonomy" id="30085"/>
    <lineage>
        <taxon>Eukaryota</taxon>
        <taxon>Metazoa</taxon>
        <taxon>Ecdysozoa</taxon>
        <taxon>Arthropoda</taxon>
        <taxon>Hexapoda</taxon>
        <taxon>Insecta</taxon>
        <taxon>Pterygota</taxon>
        <taxon>Neoptera</taxon>
        <taxon>Paraneoptera</taxon>
        <taxon>Hemiptera</taxon>
        <taxon>Heteroptera</taxon>
        <taxon>Panheteroptera</taxon>
        <taxon>Cimicomorpha</taxon>
        <taxon>Miridae</taxon>
        <taxon>Mirini</taxon>
        <taxon>Lygus</taxon>
    </lineage>
</organism>
<feature type="compositionally biased region" description="Basic and acidic residues" evidence="2">
    <location>
        <begin position="268"/>
        <end position="294"/>
    </location>
</feature>
<evidence type="ECO:0000313" key="4">
    <source>
        <dbReference type="EMBL" id="JAQ13750.1"/>
    </source>
</evidence>
<keyword evidence="1" id="KW-0862">Zinc</keyword>
<dbReference type="AlphaFoldDB" id="A0A146M5A2"/>
<sequence length="1117" mass="124848">MSDHGDNDGGDLPDQPDQPEQHAGNDDTLRVIDKTLRQMKRLFRNYNAMSQDTTLGIPRTLFMEIDTWNPDDVGALSVTSFFSNFDSVTAELTSDQRVRLLRAKTRGTAKQFLIDHSEMADEHDPYDYIKQEMLTWFRKENPQHAAERLYSVKRHAGESLRQFADRVRALAQSAVLDEGKDMEPEDRLKWVNKKTLSAFIKGAGKELSSLLTTNRPDTIREALTRAEELEDVVRREEDTEVKWDLAAVSGDRRCYKCGGTDHFAARCPQKDTPEPRRDRHTPRDRPHEVQDDTQPRTPSRPNPRYPCTFCASKMHFPVDCPHSPQKAIFCDFCGMREHLEADCFRKKKLMPVSNPPARRLEAETSTSMEIARCTPPPEKESNIPAIESPMVRTLRIRVLLGTEYRDMIIDTGAALSVLSRPIKDIPMLPTHVVAWGADGSPLPFQGQQHVSAQIGNTRFEHQFLVFARPGATLDLLGLDVLKKVPLMLHTGPSMSCRTMEAVRPPQSTTTASGTETWGQEMPTALEARAPMESTGHENDRWACSSGIQLPHPFSPQHECWRNTLIPPTGTHCNKANTVRSITPYWLNETSGIPDTNPDASKTPPHDLTSWGKDHGTRTQSTPTCTKKARARALDTAETYLAILDMQRGVPSEPPRTLATLETRSRTQSGGPPQSSTNPRTHCTPPPNMMGRQPKVDTTPGTHCTPPLSMTGRRTEVGTPPVTHCIPSQNMMGSHPEVGTTPDTRCTSPKYMMGTHSEVGTHRTPHQAMGTHARDLVQQHQEVNTPQWTMHATPPTTVQQHQRVDSPPNASSWAPPITIQQSQTANTPQDTSSLEKERRQSEVSTQTISSNPLDWNTHDQDVPVWAQASGEEGEEVLENLCGAIMEDTSRGNMTELDMRRGQERTPEVQERKGIHTNDGEEFQTPRKRLVSLSVETDDSARHAVRRKAETQLRDLMVGGILERLSPEEFQRMLSCWKASDGRTLGQRWKWCLRGLEERARRNGRVASRLSTRSPARGVRRGQARQVTTADPISQEPDPEPDPPPQPVTPATEQPPPTNMESSGDRTDVGNSSVEFTPDTGTSLTPFPPITPVPPEKSSSYSLRPRPSGVNYKKLNDGK</sequence>
<feature type="compositionally biased region" description="Polar residues" evidence="2">
    <location>
        <begin position="660"/>
        <end position="680"/>
    </location>
</feature>
<dbReference type="InterPro" id="IPR021109">
    <property type="entry name" value="Peptidase_aspartic_dom_sf"/>
</dbReference>
<keyword evidence="1" id="KW-0479">Metal-binding</keyword>